<feature type="transmembrane region" description="Helical" evidence="1">
    <location>
        <begin position="473"/>
        <end position="492"/>
    </location>
</feature>
<dbReference type="Proteomes" id="UP000305888">
    <property type="component" value="Chromosome"/>
</dbReference>
<accession>A0A5B8FS51</accession>
<dbReference type="PANTHER" id="PTHR35342:SF5">
    <property type="entry name" value="TRICARBOXYLIC TRANSPORT PROTEIN"/>
    <property type="match status" value="1"/>
</dbReference>
<keyword evidence="1" id="KW-0812">Transmembrane</keyword>
<feature type="domain" description="DUF112" evidence="2">
    <location>
        <begin position="21"/>
        <end position="441"/>
    </location>
</feature>
<feature type="transmembrane region" description="Helical" evidence="1">
    <location>
        <begin position="357"/>
        <end position="377"/>
    </location>
</feature>
<feature type="transmembrane region" description="Helical" evidence="1">
    <location>
        <begin position="108"/>
        <end position="133"/>
    </location>
</feature>
<keyword evidence="1" id="KW-0472">Membrane</keyword>
<dbReference type="Pfam" id="PF01970">
    <property type="entry name" value="TctA"/>
    <property type="match status" value="1"/>
</dbReference>
<reference evidence="3 4" key="1">
    <citation type="submission" date="2019-06" db="EMBL/GenBank/DDBJ databases">
        <title>Genome sequence of Rhodobacteraceae bacterium D4M1.</title>
        <authorList>
            <person name="Cao J."/>
        </authorList>
    </citation>
    <scope>NUCLEOTIDE SEQUENCE [LARGE SCALE GENOMIC DNA]</scope>
    <source>
        <strain evidence="3 4">D4M1</strain>
    </source>
</reference>
<name>A0A5B8FS51_9RHOB</name>
<feature type="transmembrane region" description="Helical" evidence="1">
    <location>
        <begin position="139"/>
        <end position="159"/>
    </location>
</feature>
<dbReference type="KEGG" id="ppru:FDP22_04945"/>
<evidence type="ECO:0000313" key="4">
    <source>
        <dbReference type="Proteomes" id="UP000305888"/>
    </source>
</evidence>
<keyword evidence="1" id="KW-1133">Transmembrane helix</keyword>
<sequence length="509" mass="53054">MEGFLSNVGLGLSTALSPVSLLFCVIGVTVGMGVGVLPGIGPLAAISLALPLTYYVDPTSALIMLAGIFYGAQYGGSTASILLNLPGTATSAVTCLDGYPMAQKGQAALALLVTAINSFAGCSFAILLVMGFAPAIAEAALAFGSAEYFSVMILGLVAASTLSVGSPLKGLAMVVFGIALGLCGTDVNTGYFRYTFGILELSDGLSLIAVAMGLFGVAEILANIGTGAAPALAARDLSFRAMLPTKAEWKQIWAPTARGAVIGSFIGALPGTGPGIASFMAYAFEKRIAKDPSRFGKGALEGISAPEAANNASVQAAFIPTLSLGIPGDAVMAVLMGAMMLHGIIPGPSFIAEQPAMFWGLVMSFWVGNLVLLVLNIPLIGLWVRLLAIPYRLLYPAILVFICIGVYSASNNVFDIWVVLVFGLIGYVMRQFSYPAAPVLLGFILGPLLEEHFRRALLLSRGHLTVFAERPISAVFLGLTLMLLVLSFTPMLRRRFRRARAAAAAAPED</sequence>
<feature type="transmembrane region" description="Helical" evidence="1">
    <location>
        <begin position="330"/>
        <end position="351"/>
    </location>
</feature>
<feature type="transmembrane region" description="Helical" evidence="1">
    <location>
        <begin position="171"/>
        <end position="192"/>
    </location>
</feature>
<proteinExistence type="predicted"/>
<feature type="transmembrane region" description="Helical" evidence="1">
    <location>
        <begin position="204"/>
        <end position="233"/>
    </location>
</feature>
<dbReference type="EMBL" id="CP040818">
    <property type="protein sequence ID" value="QDL91185.1"/>
    <property type="molecule type" value="Genomic_DNA"/>
</dbReference>
<feature type="transmembrane region" description="Helical" evidence="1">
    <location>
        <begin position="413"/>
        <end position="429"/>
    </location>
</feature>
<evidence type="ECO:0000313" key="3">
    <source>
        <dbReference type="EMBL" id="QDL91185.1"/>
    </source>
</evidence>
<evidence type="ECO:0000259" key="2">
    <source>
        <dbReference type="Pfam" id="PF01970"/>
    </source>
</evidence>
<gene>
    <name evidence="3" type="ORF">FDP22_04945</name>
</gene>
<dbReference type="PANTHER" id="PTHR35342">
    <property type="entry name" value="TRICARBOXYLIC TRANSPORT PROTEIN"/>
    <property type="match status" value="1"/>
</dbReference>
<organism evidence="3 4">
    <name type="scientific">Paroceanicella profunda</name>
    <dbReference type="NCBI Taxonomy" id="2579971"/>
    <lineage>
        <taxon>Bacteria</taxon>
        <taxon>Pseudomonadati</taxon>
        <taxon>Pseudomonadota</taxon>
        <taxon>Alphaproteobacteria</taxon>
        <taxon>Rhodobacterales</taxon>
        <taxon>Paracoccaceae</taxon>
        <taxon>Paroceanicella</taxon>
    </lineage>
</organism>
<feature type="transmembrane region" description="Helical" evidence="1">
    <location>
        <begin position="389"/>
        <end position="407"/>
    </location>
</feature>
<protein>
    <submittedName>
        <fullName evidence="3">Tripartite tricarboxylate transporter permease</fullName>
    </submittedName>
</protein>
<dbReference type="RefSeq" id="WP_138575583.1">
    <property type="nucleotide sequence ID" value="NZ_CP040818.1"/>
</dbReference>
<dbReference type="OrthoDB" id="9791872at2"/>
<keyword evidence="4" id="KW-1185">Reference proteome</keyword>
<evidence type="ECO:0000256" key="1">
    <source>
        <dbReference type="SAM" id="Phobius"/>
    </source>
</evidence>
<dbReference type="AlphaFoldDB" id="A0A5B8FS51"/>
<dbReference type="InterPro" id="IPR002823">
    <property type="entry name" value="DUF112_TM"/>
</dbReference>